<dbReference type="Proteomes" id="UP000306985">
    <property type="component" value="Unassembled WGS sequence"/>
</dbReference>
<gene>
    <name evidence="5" type="ORF">FDO65_09110</name>
</gene>
<evidence type="ECO:0000259" key="4">
    <source>
        <dbReference type="Pfam" id="PF22725"/>
    </source>
</evidence>
<sequence>MGQHAIVSSLPVARTPDPSLAPPLRWGVLAPGRIAAGFTEALHRHTRQRVVAVGSRSAERAAAFAHRFGIARSHGSYQALVQDSQVDAVYVASPHSEHHAQALLAIAAGKPVLVEKAFTRNAREAREVVDAAATAGVLVMEAMWTRFLPQTDVLGQLLADGALGEVTTVLADHGQYFTPDPTDRLFDPHLAGGALLDLGVYPLSLASFVLGVPGTHPPVDDAPGVVAVGTRTETGVDAQVSLVLSAGRAQACLSTTLLAVTPTTAAVCGTAGRVEFTGPFYAPATMTLWPTGSDDPLVRPADDLPGSGGMAYEAAHFATLVDGGATVSPLLPPSESVAVLELIDEVRRRLGVVYPGE</sequence>
<dbReference type="SUPFAM" id="SSF55347">
    <property type="entry name" value="Glyceraldehyde-3-phosphate dehydrogenase-like, C-terminal domain"/>
    <property type="match status" value="1"/>
</dbReference>
<dbReference type="InterPro" id="IPR036291">
    <property type="entry name" value="NAD(P)-bd_dom_sf"/>
</dbReference>
<dbReference type="AlphaFoldDB" id="A0A4U6QNP9"/>
<keyword evidence="2" id="KW-0560">Oxidoreductase</keyword>
<proteinExistence type="inferred from homology"/>
<dbReference type="InterPro" id="IPR055170">
    <property type="entry name" value="GFO_IDH_MocA-like_dom"/>
</dbReference>
<dbReference type="InterPro" id="IPR000683">
    <property type="entry name" value="Gfo/Idh/MocA-like_OxRdtase_N"/>
</dbReference>
<dbReference type="Pfam" id="PF01408">
    <property type="entry name" value="GFO_IDH_MocA"/>
    <property type="match status" value="1"/>
</dbReference>
<evidence type="ECO:0000256" key="1">
    <source>
        <dbReference type="ARBA" id="ARBA00010928"/>
    </source>
</evidence>
<dbReference type="InterPro" id="IPR050984">
    <property type="entry name" value="Gfo/Idh/MocA_domain"/>
</dbReference>
<evidence type="ECO:0000313" key="5">
    <source>
        <dbReference type="EMBL" id="TKV61692.1"/>
    </source>
</evidence>
<reference evidence="5 6" key="1">
    <citation type="submission" date="2019-05" db="EMBL/GenBank/DDBJ databases">
        <title>Nakamurella sp. N5BH11, whole genome shotgun sequence.</title>
        <authorList>
            <person name="Tuo L."/>
        </authorList>
    </citation>
    <scope>NUCLEOTIDE SEQUENCE [LARGE SCALE GENOMIC DNA]</scope>
    <source>
        <strain evidence="5 6">N5BH11</strain>
    </source>
</reference>
<dbReference type="GO" id="GO:0000166">
    <property type="term" value="F:nucleotide binding"/>
    <property type="evidence" value="ECO:0007669"/>
    <property type="project" value="InterPro"/>
</dbReference>
<protein>
    <submittedName>
        <fullName evidence="5">Gfo/Idh/MocA family oxidoreductase</fullName>
    </submittedName>
</protein>
<accession>A0A4U6QNP9</accession>
<feature type="domain" description="GFO/IDH/MocA-like oxidoreductase" evidence="4">
    <location>
        <begin position="156"/>
        <end position="274"/>
    </location>
</feature>
<name>A0A4U6QNP9_9ACTN</name>
<evidence type="ECO:0000313" key="6">
    <source>
        <dbReference type="Proteomes" id="UP000306985"/>
    </source>
</evidence>
<comment type="similarity">
    <text evidence="1">Belongs to the Gfo/Idh/MocA family.</text>
</comment>
<evidence type="ECO:0000259" key="3">
    <source>
        <dbReference type="Pfam" id="PF01408"/>
    </source>
</evidence>
<comment type="caution">
    <text evidence="5">The sequence shown here is derived from an EMBL/GenBank/DDBJ whole genome shotgun (WGS) entry which is preliminary data.</text>
</comment>
<dbReference type="PANTHER" id="PTHR22604">
    <property type="entry name" value="OXIDOREDUCTASES"/>
    <property type="match status" value="1"/>
</dbReference>
<organism evidence="5 6">
    <name type="scientific">Nakamurella flava</name>
    <dbReference type="NCBI Taxonomy" id="2576308"/>
    <lineage>
        <taxon>Bacteria</taxon>
        <taxon>Bacillati</taxon>
        <taxon>Actinomycetota</taxon>
        <taxon>Actinomycetes</taxon>
        <taxon>Nakamurellales</taxon>
        <taxon>Nakamurellaceae</taxon>
        <taxon>Nakamurella</taxon>
    </lineage>
</organism>
<feature type="domain" description="Gfo/Idh/MocA-like oxidoreductase N-terminal" evidence="3">
    <location>
        <begin position="25"/>
        <end position="141"/>
    </location>
</feature>
<dbReference type="PANTHER" id="PTHR22604:SF105">
    <property type="entry name" value="TRANS-1,2-DIHYDROBENZENE-1,2-DIOL DEHYDROGENASE"/>
    <property type="match status" value="1"/>
</dbReference>
<evidence type="ECO:0000256" key="2">
    <source>
        <dbReference type="ARBA" id="ARBA00023002"/>
    </source>
</evidence>
<dbReference type="Gene3D" id="3.40.50.720">
    <property type="entry name" value="NAD(P)-binding Rossmann-like Domain"/>
    <property type="match status" value="1"/>
</dbReference>
<keyword evidence="6" id="KW-1185">Reference proteome</keyword>
<dbReference type="Pfam" id="PF22725">
    <property type="entry name" value="GFO_IDH_MocA_C3"/>
    <property type="match status" value="1"/>
</dbReference>
<dbReference type="GO" id="GO:0016491">
    <property type="term" value="F:oxidoreductase activity"/>
    <property type="evidence" value="ECO:0007669"/>
    <property type="project" value="UniProtKB-KW"/>
</dbReference>
<dbReference type="SUPFAM" id="SSF51735">
    <property type="entry name" value="NAD(P)-binding Rossmann-fold domains"/>
    <property type="match status" value="1"/>
</dbReference>
<dbReference type="OrthoDB" id="9815825at2"/>
<dbReference type="Gene3D" id="3.30.360.10">
    <property type="entry name" value="Dihydrodipicolinate Reductase, domain 2"/>
    <property type="match status" value="1"/>
</dbReference>
<dbReference type="EMBL" id="SZZH01000001">
    <property type="protein sequence ID" value="TKV61692.1"/>
    <property type="molecule type" value="Genomic_DNA"/>
</dbReference>